<dbReference type="PANTHER" id="PTHR10491:SF4">
    <property type="entry name" value="METHIONINE ADENOSYLTRANSFERASE 2 SUBUNIT BETA"/>
    <property type="match status" value="1"/>
</dbReference>
<dbReference type="InterPro" id="IPR005913">
    <property type="entry name" value="dTDP_dehydrorham_reduct"/>
</dbReference>
<dbReference type="EMBL" id="FQVD01000001">
    <property type="protein sequence ID" value="SHE34985.1"/>
    <property type="molecule type" value="Genomic_DNA"/>
</dbReference>
<dbReference type="Proteomes" id="UP000184436">
    <property type="component" value="Unassembled WGS sequence"/>
</dbReference>
<accession>A0A1M4SS31</accession>
<dbReference type="InterPro" id="IPR029903">
    <property type="entry name" value="RmlD-like-bd"/>
</dbReference>
<gene>
    <name evidence="8" type="ORF">SAMN05444349_101232</name>
</gene>
<evidence type="ECO:0000313" key="8">
    <source>
        <dbReference type="EMBL" id="SHE34985.1"/>
    </source>
</evidence>
<evidence type="ECO:0000256" key="2">
    <source>
        <dbReference type="ARBA" id="ARBA00010944"/>
    </source>
</evidence>
<dbReference type="EC" id="1.1.1.133" evidence="3 6"/>
<comment type="pathway">
    <text evidence="1 6">Carbohydrate biosynthesis; dTDP-L-rhamnose biosynthesis.</text>
</comment>
<dbReference type="PANTHER" id="PTHR10491">
    <property type="entry name" value="DTDP-4-DEHYDRORHAMNOSE REDUCTASE"/>
    <property type="match status" value="1"/>
</dbReference>
<evidence type="ECO:0000256" key="6">
    <source>
        <dbReference type="RuleBase" id="RU364082"/>
    </source>
</evidence>
<comment type="function">
    <text evidence="6">Catalyzes the reduction of dTDP-6-deoxy-L-lyxo-4-hexulose to yield dTDP-L-rhamnose.</text>
</comment>
<organism evidence="8 9">
    <name type="scientific">Bacteroides faecichinchillae</name>
    <dbReference type="NCBI Taxonomy" id="871325"/>
    <lineage>
        <taxon>Bacteria</taxon>
        <taxon>Pseudomonadati</taxon>
        <taxon>Bacteroidota</taxon>
        <taxon>Bacteroidia</taxon>
        <taxon>Bacteroidales</taxon>
        <taxon>Bacteroidaceae</taxon>
        <taxon>Bacteroides</taxon>
    </lineage>
</organism>
<dbReference type="GO" id="GO:0005829">
    <property type="term" value="C:cytosol"/>
    <property type="evidence" value="ECO:0007669"/>
    <property type="project" value="TreeGrafter"/>
</dbReference>
<dbReference type="AlphaFoldDB" id="A0A1M4SS31"/>
<evidence type="ECO:0000313" key="9">
    <source>
        <dbReference type="Proteomes" id="UP000184436"/>
    </source>
</evidence>
<dbReference type="Pfam" id="PF04321">
    <property type="entry name" value="RmlD_sub_bind"/>
    <property type="match status" value="1"/>
</dbReference>
<keyword evidence="9" id="KW-1185">Reference proteome</keyword>
<evidence type="ECO:0000259" key="7">
    <source>
        <dbReference type="Pfam" id="PF04321"/>
    </source>
</evidence>
<dbReference type="GO" id="GO:0019305">
    <property type="term" value="P:dTDP-rhamnose biosynthetic process"/>
    <property type="evidence" value="ECO:0007669"/>
    <property type="project" value="UniProtKB-UniPathway"/>
</dbReference>
<dbReference type="InterPro" id="IPR036291">
    <property type="entry name" value="NAD(P)-bd_dom_sf"/>
</dbReference>
<sequence>MKKNILIIGANGFTGRQILNDLSNQTKYKVTGCSLHPDICANNKGNYHFKVIDIRNKEVVCNLFKEVSPDLVINCSALSVPDYCETHHEEAFLINVTAVAQLAQLCRDHKSRFIHLSTDFVFDGKTYETPKHFKTKKDTNPYENQAVSPSPQYLYNEDDTPAPVNYYGYTKWKGEEKVSEICQDYAIVRVEIVYGKALSGQHGNIVQLVMNRLHAGQEIRVVSDQWRTPTYVGDVSVGIQKLMESTHNGIFHICGDEYLAISDIAFQVAEAMNLNYNLIHPVTTKEMNESTPRPRYSGMSIEKAQKLLNYQPRKLKQILAEW</sequence>
<proteinExistence type="inferred from homology"/>
<name>A0A1M4SS31_9BACE</name>
<dbReference type="OrthoDB" id="9803892at2"/>
<comment type="similarity">
    <text evidence="2 6">Belongs to the dTDP-4-dehydrorhamnose reductase family.</text>
</comment>
<comment type="catalytic activity">
    <reaction evidence="5">
        <text>dTDP-beta-L-rhamnose + NADP(+) = dTDP-4-dehydro-beta-L-rhamnose + NADPH + H(+)</text>
        <dbReference type="Rhea" id="RHEA:21796"/>
        <dbReference type="ChEBI" id="CHEBI:15378"/>
        <dbReference type="ChEBI" id="CHEBI:57510"/>
        <dbReference type="ChEBI" id="CHEBI:57783"/>
        <dbReference type="ChEBI" id="CHEBI:58349"/>
        <dbReference type="ChEBI" id="CHEBI:62830"/>
        <dbReference type="EC" id="1.1.1.133"/>
    </reaction>
</comment>
<dbReference type="SUPFAM" id="SSF51735">
    <property type="entry name" value="NAD(P)-binding Rossmann-fold domains"/>
    <property type="match status" value="1"/>
</dbReference>
<dbReference type="RefSeq" id="WP_033886375.1">
    <property type="nucleotide sequence ID" value="NZ_FQVD01000001.1"/>
</dbReference>
<evidence type="ECO:0000256" key="4">
    <source>
        <dbReference type="ARBA" id="ARBA00017099"/>
    </source>
</evidence>
<evidence type="ECO:0000256" key="3">
    <source>
        <dbReference type="ARBA" id="ARBA00012929"/>
    </source>
</evidence>
<protein>
    <recommendedName>
        <fullName evidence="4 6">dTDP-4-dehydrorhamnose reductase</fullName>
        <ecNumber evidence="3 6">1.1.1.133</ecNumber>
    </recommendedName>
</protein>
<reference evidence="8 9" key="1">
    <citation type="submission" date="2016-11" db="EMBL/GenBank/DDBJ databases">
        <authorList>
            <person name="Jaros S."/>
            <person name="Januszkiewicz K."/>
            <person name="Wedrychowicz H."/>
        </authorList>
    </citation>
    <scope>NUCLEOTIDE SEQUENCE [LARGE SCALE GENOMIC DNA]</scope>
    <source>
        <strain evidence="8 9">DSM 26883</strain>
    </source>
</reference>
<evidence type="ECO:0000256" key="1">
    <source>
        <dbReference type="ARBA" id="ARBA00004781"/>
    </source>
</evidence>
<keyword evidence="6" id="KW-0560">Oxidoreductase</keyword>
<dbReference type="Gene3D" id="3.40.50.720">
    <property type="entry name" value="NAD(P)-binding Rossmann-like Domain"/>
    <property type="match status" value="1"/>
</dbReference>
<keyword evidence="6" id="KW-0521">NADP</keyword>
<evidence type="ECO:0000256" key="5">
    <source>
        <dbReference type="ARBA" id="ARBA00048200"/>
    </source>
</evidence>
<dbReference type="STRING" id="871325.SAMN05444349_101232"/>
<dbReference type="CDD" id="cd05254">
    <property type="entry name" value="dTDP_HR_like_SDR_e"/>
    <property type="match status" value="1"/>
</dbReference>
<feature type="domain" description="RmlD-like substrate binding" evidence="7">
    <location>
        <begin position="4"/>
        <end position="320"/>
    </location>
</feature>
<dbReference type="UniPathway" id="UPA00124"/>
<dbReference type="GO" id="GO:0008831">
    <property type="term" value="F:dTDP-4-dehydrorhamnose reductase activity"/>
    <property type="evidence" value="ECO:0007669"/>
    <property type="project" value="UniProtKB-EC"/>
</dbReference>